<dbReference type="AlphaFoldDB" id="A0A1F6V1A2"/>
<dbReference type="PROSITE" id="PS51257">
    <property type="entry name" value="PROKAR_LIPOPROTEIN"/>
    <property type="match status" value="1"/>
</dbReference>
<dbReference type="EMBL" id="MFTO01000019">
    <property type="protein sequence ID" value="OGI63460.1"/>
    <property type="molecule type" value="Genomic_DNA"/>
</dbReference>
<keyword evidence="1" id="KW-0472">Membrane</keyword>
<evidence type="ECO:0000313" key="3">
    <source>
        <dbReference type="Proteomes" id="UP000178985"/>
    </source>
</evidence>
<proteinExistence type="predicted"/>
<name>A0A1F6V1A2_9BACT</name>
<accession>A0A1F6V1A2</accession>
<organism evidence="2 3">
    <name type="scientific">Candidatus Nomurabacteria bacterium RIFCSPHIGHO2_01_FULL_40_20</name>
    <dbReference type="NCBI Taxonomy" id="1801738"/>
    <lineage>
        <taxon>Bacteria</taxon>
        <taxon>Candidatus Nomuraibacteriota</taxon>
    </lineage>
</organism>
<protein>
    <submittedName>
        <fullName evidence="2">Uncharacterized protein</fullName>
    </submittedName>
</protein>
<gene>
    <name evidence="2" type="ORF">A2733_00815</name>
</gene>
<dbReference type="Proteomes" id="UP000178985">
    <property type="component" value="Unassembled WGS sequence"/>
</dbReference>
<evidence type="ECO:0000313" key="2">
    <source>
        <dbReference type="EMBL" id="OGI63460.1"/>
    </source>
</evidence>
<comment type="caution">
    <text evidence="2">The sequence shown here is derived from an EMBL/GenBank/DDBJ whole genome shotgun (WGS) entry which is preliminary data.</text>
</comment>
<reference evidence="2 3" key="1">
    <citation type="journal article" date="2016" name="Nat. Commun.">
        <title>Thousands of microbial genomes shed light on interconnected biogeochemical processes in an aquifer system.</title>
        <authorList>
            <person name="Anantharaman K."/>
            <person name="Brown C.T."/>
            <person name="Hug L.A."/>
            <person name="Sharon I."/>
            <person name="Castelle C.J."/>
            <person name="Probst A.J."/>
            <person name="Thomas B.C."/>
            <person name="Singh A."/>
            <person name="Wilkins M.J."/>
            <person name="Karaoz U."/>
            <person name="Brodie E.L."/>
            <person name="Williams K.H."/>
            <person name="Hubbard S.S."/>
            <person name="Banfield J.F."/>
        </authorList>
    </citation>
    <scope>NUCLEOTIDE SEQUENCE [LARGE SCALE GENOMIC DNA]</scope>
</reference>
<sequence>MKRGNFFGKFKKFEKFLPSRKFAVIAGLGIGLIGCIVLLFSLFGGKENFAREGSNLALKDKTVIDLVQQDTDKDSIPDWEEALWGTDKNSKVTFDGMPDTTYIENKKKSLKLEAEAEVSENTSSETDKFAREFFSAYAALKSEGVDSLTINNFSSALGQKIVDPLLIDKYIERNVRVDPIDTEESRATYYLAIKEIFDRHKESGIGNELDIANTGLIAYDSSETANIDELVLIADAYAMFSAEMMEVAVPESLAIYHLQIANSANNISISVSNLTKIIDDPIVGLAGLSQYQKYSEELITAVADLENAM</sequence>
<evidence type="ECO:0000256" key="1">
    <source>
        <dbReference type="SAM" id="Phobius"/>
    </source>
</evidence>
<keyword evidence="1" id="KW-1133">Transmembrane helix</keyword>
<keyword evidence="1" id="KW-0812">Transmembrane</keyword>
<feature type="transmembrane region" description="Helical" evidence="1">
    <location>
        <begin position="21"/>
        <end position="43"/>
    </location>
</feature>